<dbReference type="STRING" id="883114.HMPREF9709_01233"/>
<keyword evidence="19" id="KW-1185">Reference proteome</keyword>
<reference evidence="18 19" key="1">
    <citation type="submission" date="2012-01" db="EMBL/GenBank/DDBJ databases">
        <title>The Genome Sequence of Helcococcus kunzii ATCC 51366.</title>
        <authorList>
            <consortium name="The Broad Institute Genome Sequencing Platform"/>
            <person name="Earl A."/>
            <person name="Ward D."/>
            <person name="Feldgarden M."/>
            <person name="Gevers D."/>
            <person name="Huys G."/>
            <person name="Young S.K."/>
            <person name="Zeng Q."/>
            <person name="Gargeya S."/>
            <person name="Fitzgerald M."/>
            <person name="Haas B."/>
            <person name="Abouelleil A."/>
            <person name="Alvarado L."/>
            <person name="Arachchi H.M."/>
            <person name="Berlin A."/>
            <person name="Chapman S.B."/>
            <person name="Gearin G."/>
            <person name="Goldberg J."/>
            <person name="Griggs A."/>
            <person name="Gujja S."/>
            <person name="Hansen M."/>
            <person name="Heiman D."/>
            <person name="Howarth C."/>
            <person name="Larimer J."/>
            <person name="Lui A."/>
            <person name="MacDonald P.J.P."/>
            <person name="McCowen C."/>
            <person name="Montmayeur A."/>
            <person name="Murphy C."/>
            <person name="Neiman D."/>
            <person name="Pearson M."/>
            <person name="Priest M."/>
            <person name="Roberts A."/>
            <person name="Saif S."/>
            <person name="Shea T."/>
            <person name="Sisk P."/>
            <person name="Stolte C."/>
            <person name="Sykes S."/>
            <person name="Wortman J."/>
            <person name="Nusbaum C."/>
            <person name="Birren B."/>
        </authorList>
    </citation>
    <scope>NUCLEOTIDE SEQUENCE [LARGE SCALE GENOMIC DNA]</scope>
    <source>
        <strain evidence="18 19">ATCC 51366</strain>
    </source>
</reference>
<feature type="active site" description="Tele-UMP-histidine intermediate" evidence="13">
    <location>
        <position position="142"/>
    </location>
</feature>
<keyword evidence="6 15" id="KW-0808">Transferase</keyword>
<dbReference type="PROSITE" id="PS00117">
    <property type="entry name" value="GAL_P_UDP_TRANSF_I"/>
    <property type="match status" value="1"/>
</dbReference>
<name>H3NPH2_9FIRM</name>
<dbReference type="EC" id="2.7.7.12" evidence="4 12"/>
<proteinExistence type="inferred from homology"/>
<accession>H3NPH2</accession>
<dbReference type="PATRIC" id="fig|883114.3.peg.1223"/>
<protein>
    <recommendedName>
        <fullName evidence="5 12">Galactose-1-phosphate uridylyltransferase</fullName>
        <ecNumber evidence="4 12">2.7.7.12</ecNumber>
    </recommendedName>
</protein>
<evidence type="ECO:0000256" key="5">
    <source>
        <dbReference type="ARBA" id="ARBA00016340"/>
    </source>
</evidence>
<evidence type="ECO:0000256" key="8">
    <source>
        <dbReference type="ARBA" id="ARBA00022723"/>
    </source>
</evidence>
<evidence type="ECO:0000256" key="11">
    <source>
        <dbReference type="ARBA" id="ARBA00023277"/>
    </source>
</evidence>
<dbReference type="InterPro" id="IPR005850">
    <property type="entry name" value="GalP_Utransf_C"/>
</dbReference>
<evidence type="ECO:0000256" key="2">
    <source>
        <dbReference type="ARBA" id="ARBA00004947"/>
    </source>
</evidence>
<dbReference type="PANTHER" id="PTHR11943:SF1">
    <property type="entry name" value="GALACTOSE-1-PHOSPHATE URIDYLYLTRANSFERASE"/>
    <property type="match status" value="1"/>
</dbReference>
<comment type="similarity">
    <text evidence="3 15">Belongs to the galactose-1-phosphate uridylyltransferase type 1 family.</text>
</comment>
<gene>
    <name evidence="18" type="ORF">HMPREF9709_01233</name>
</gene>
<keyword evidence="11 15" id="KW-0119">Carbohydrate metabolism</keyword>
<dbReference type="RefSeq" id="WP_005398748.1">
    <property type="nucleotide sequence ID" value="NZ_JH601088.1"/>
</dbReference>
<feature type="binding site" evidence="14">
    <location>
        <position position="34"/>
    </location>
    <ligand>
        <name>Zn(2+)</name>
        <dbReference type="ChEBI" id="CHEBI:29105"/>
    </ligand>
</feature>
<organism evidence="18 19">
    <name type="scientific">Helcococcus kunzii ATCC 51366</name>
    <dbReference type="NCBI Taxonomy" id="883114"/>
    <lineage>
        <taxon>Bacteria</taxon>
        <taxon>Bacillati</taxon>
        <taxon>Bacillota</taxon>
        <taxon>Tissierellia</taxon>
        <taxon>Tissierellales</taxon>
        <taxon>Peptoniphilaceae</taxon>
        <taxon>Helcococcus</taxon>
    </lineage>
</organism>
<sequence length="329" mass="39094">MAEFRYNPLLDDWTIVNGDRQFRPDMPKDYCAFCPGSKQIKDDYKVLKYDNDWPSMMENPPQPDDVATDFYKTAKSYGKAEVILYSSDHNASLWHLPIDHIKEIVALWKERFIEIKKDKHIKYILPFENRGKEVGTTQIHPHGQIYGYGFLPLRIRVELENSKKYYEENQKSLILKIRDEEIKENKRIILENDSFVAFLPFYTDYPFGLYIVPKVDDIYTFEDFDEKISTDFAIILKETQATFDTLYDKPFPYMMGIYQTPINSELEEKSKKYYNFHVKFFPPLRGENSIKWNASSETAAWAKTNPRKVEETSEELRQTYKKYKENEGK</sequence>
<evidence type="ECO:0000259" key="17">
    <source>
        <dbReference type="Pfam" id="PF02744"/>
    </source>
</evidence>
<dbReference type="GO" id="GO:0008108">
    <property type="term" value="F:UDP-glucose:hexose-1-phosphate uridylyltransferase activity"/>
    <property type="evidence" value="ECO:0007669"/>
    <property type="project" value="UniProtKB-UniRule"/>
</dbReference>
<evidence type="ECO:0000256" key="3">
    <source>
        <dbReference type="ARBA" id="ARBA00010951"/>
    </source>
</evidence>
<feature type="binding site" evidence="14">
    <location>
        <position position="140"/>
    </location>
    <ligand>
        <name>Zn(2+)</name>
        <dbReference type="ChEBI" id="CHEBI:29105"/>
    </ligand>
</feature>
<dbReference type="GO" id="GO:0033499">
    <property type="term" value="P:galactose catabolic process via UDP-galactose, Leloir pathway"/>
    <property type="evidence" value="ECO:0007669"/>
    <property type="project" value="TreeGrafter"/>
</dbReference>
<comment type="pathway">
    <text evidence="2 15">Carbohydrate metabolism; galactose metabolism.</text>
</comment>
<keyword evidence="8 14" id="KW-0479">Metal-binding</keyword>
<dbReference type="InterPro" id="IPR005849">
    <property type="entry name" value="GalP_Utransf_N"/>
</dbReference>
<dbReference type="InterPro" id="IPR001937">
    <property type="entry name" value="GalP_UDPtransf1"/>
</dbReference>
<feature type="binding site" evidence="14">
    <location>
        <position position="31"/>
    </location>
    <ligand>
        <name>Zn(2+)</name>
        <dbReference type="ChEBI" id="CHEBI:29105"/>
    </ligand>
</feature>
<evidence type="ECO:0000256" key="6">
    <source>
        <dbReference type="ARBA" id="ARBA00022679"/>
    </source>
</evidence>
<dbReference type="GeneID" id="96999208"/>
<dbReference type="SUPFAM" id="SSF54197">
    <property type="entry name" value="HIT-like"/>
    <property type="match status" value="2"/>
</dbReference>
<evidence type="ECO:0000313" key="18">
    <source>
        <dbReference type="EMBL" id="EHR33485.1"/>
    </source>
</evidence>
<keyword evidence="9 14" id="KW-0862">Zinc</keyword>
<dbReference type="Pfam" id="PF01087">
    <property type="entry name" value="GalP_UDP_transf"/>
    <property type="match status" value="1"/>
</dbReference>
<dbReference type="NCBIfam" id="TIGR00209">
    <property type="entry name" value="galT_1"/>
    <property type="match status" value="1"/>
</dbReference>
<evidence type="ECO:0000256" key="4">
    <source>
        <dbReference type="ARBA" id="ARBA00012384"/>
    </source>
</evidence>
<dbReference type="Gene3D" id="3.30.428.10">
    <property type="entry name" value="HIT-like"/>
    <property type="match status" value="2"/>
</dbReference>
<dbReference type="Pfam" id="PF02744">
    <property type="entry name" value="GalP_UDP_tr_C"/>
    <property type="match status" value="1"/>
</dbReference>
<dbReference type="PANTHER" id="PTHR11943">
    <property type="entry name" value="GALACTOSE-1-PHOSPHATE URIDYLYLTRANSFERASE"/>
    <property type="match status" value="1"/>
</dbReference>
<dbReference type="OrthoDB" id="9769064at2"/>
<dbReference type="PIRSF" id="PIRSF000808">
    <property type="entry name" value="GalT"/>
    <property type="match status" value="1"/>
</dbReference>
<evidence type="ECO:0000256" key="10">
    <source>
        <dbReference type="ARBA" id="ARBA00023144"/>
    </source>
</evidence>
<evidence type="ECO:0000256" key="13">
    <source>
        <dbReference type="PIRSR" id="PIRSR000808-1"/>
    </source>
</evidence>
<dbReference type="GO" id="GO:0008270">
    <property type="term" value="F:zinc ion binding"/>
    <property type="evidence" value="ECO:0007669"/>
    <property type="project" value="InterPro"/>
</dbReference>
<feature type="binding site" evidence="14">
    <location>
        <position position="89"/>
    </location>
    <ligand>
        <name>Zn(2+)</name>
        <dbReference type="ChEBI" id="CHEBI:29105"/>
    </ligand>
</feature>
<dbReference type="HOGENOM" id="CLU_029960_1_1_9"/>
<evidence type="ECO:0000256" key="9">
    <source>
        <dbReference type="ARBA" id="ARBA00022833"/>
    </source>
</evidence>
<comment type="catalytic activity">
    <reaction evidence="1 15">
        <text>alpha-D-galactose 1-phosphate + UDP-alpha-D-glucose = alpha-D-glucose 1-phosphate + UDP-alpha-D-galactose</text>
        <dbReference type="Rhea" id="RHEA:13989"/>
        <dbReference type="ChEBI" id="CHEBI:58336"/>
        <dbReference type="ChEBI" id="CHEBI:58601"/>
        <dbReference type="ChEBI" id="CHEBI:58885"/>
        <dbReference type="ChEBI" id="CHEBI:66914"/>
        <dbReference type="EC" id="2.7.7.12"/>
    </reaction>
</comment>
<dbReference type="GO" id="GO:0005737">
    <property type="term" value="C:cytoplasm"/>
    <property type="evidence" value="ECO:0007669"/>
    <property type="project" value="TreeGrafter"/>
</dbReference>
<dbReference type="Proteomes" id="UP000004191">
    <property type="component" value="Unassembled WGS sequence"/>
</dbReference>
<evidence type="ECO:0000313" key="19">
    <source>
        <dbReference type="Proteomes" id="UP000004191"/>
    </source>
</evidence>
<comment type="caution">
    <text evidence="18">The sequence shown here is derived from an EMBL/GenBank/DDBJ whole genome shotgun (WGS) entry which is preliminary data.</text>
</comment>
<dbReference type="AlphaFoldDB" id="H3NPH2"/>
<evidence type="ECO:0000256" key="12">
    <source>
        <dbReference type="NCBIfam" id="TIGR00209"/>
    </source>
</evidence>
<evidence type="ECO:0000256" key="1">
    <source>
        <dbReference type="ARBA" id="ARBA00001107"/>
    </source>
</evidence>
<dbReference type="EMBL" id="AGEI01000023">
    <property type="protein sequence ID" value="EHR33485.1"/>
    <property type="molecule type" value="Genomic_DNA"/>
</dbReference>
<comment type="cofactor">
    <cofactor evidence="14">
        <name>Zn(2+)</name>
        <dbReference type="ChEBI" id="CHEBI:29105"/>
    </cofactor>
    <text evidence="14">Binds 1 zinc ion per subunit.</text>
</comment>
<evidence type="ECO:0000259" key="16">
    <source>
        <dbReference type="Pfam" id="PF01087"/>
    </source>
</evidence>
<feature type="domain" description="Galactose-1-phosphate uridyl transferase N-terminal" evidence="16">
    <location>
        <begin position="19"/>
        <end position="152"/>
    </location>
</feature>
<keyword evidence="10 15" id="KW-0299">Galactose metabolism</keyword>
<feature type="domain" description="Galactose-1-phosphate uridyl transferase C-terminal" evidence="17">
    <location>
        <begin position="159"/>
        <end position="284"/>
    </location>
</feature>
<dbReference type="InterPro" id="IPR019779">
    <property type="entry name" value="GalP_UDPtransf1_His-AS"/>
</dbReference>
<keyword evidence="7 15" id="KW-0548">Nucleotidyltransferase</keyword>
<evidence type="ECO:0000256" key="15">
    <source>
        <dbReference type="RuleBase" id="RU000506"/>
    </source>
</evidence>
<dbReference type="InterPro" id="IPR036265">
    <property type="entry name" value="HIT-like_sf"/>
</dbReference>
<dbReference type="eggNOG" id="COG1085">
    <property type="taxonomic scope" value="Bacteria"/>
</dbReference>
<evidence type="ECO:0000256" key="7">
    <source>
        <dbReference type="ARBA" id="ARBA00022695"/>
    </source>
</evidence>
<dbReference type="UniPathway" id="UPA00214"/>
<evidence type="ECO:0000256" key="14">
    <source>
        <dbReference type="PIRSR" id="PIRSR000808-3"/>
    </source>
</evidence>